<dbReference type="RefSeq" id="XP_062631677.1">
    <property type="nucleotide sequence ID" value="XM_062775693.1"/>
</dbReference>
<dbReference type="EMBL" id="CP086720">
    <property type="protein sequence ID" value="WOO85651.1"/>
    <property type="molecule type" value="Genomic_DNA"/>
</dbReference>
<dbReference type="GeneID" id="87812311"/>
<keyword evidence="2" id="KW-0732">Signal</keyword>
<evidence type="ECO:0000256" key="2">
    <source>
        <dbReference type="SAM" id="SignalP"/>
    </source>
</evidence>
<feature type="compositionally biased region" description="Basic and acidic residues" evidence="1">
    <location>
        <begin position="129"/>
        <end position="143"/>
    </location>
</feature>
<dbReference type="AlphaFoldDB" id="A0AAF0YJH2"/>
<proteinExistence type="predicted"/>
<evidence type="ECO:0000313" key="4">
    <source>
        <dbReference type="Proteomes" id="UP000827549"/>
    </source>
</evidence>
<evidence type="ECO:0000256" key="1">
    <source>
        <dbReference type="SAM" id="MobiDB-lite"/>
    </source>
</evidence>
<name>A0AAF0YJH2_9TREE</name>
<evidence type="ECO:0000313" key="3">
    <source>
        <dbReference type="EMBL" id="WOO85651.1"/>
    </source>
</evidence>
<protein>
    <submittedName>
        <fullName evidence="3">Uncharacterized protein</fullName>
    </submittedName>
</protein>
<sequence length="313" mass="32322">MLVSTLLAAFAVGCAAALPSVAPNDAGDSLNDAAAPHNLTFRDIDTRFTVPNALIDWYADNSKPYENRATWFPSAKVRTDLWIFQPSGAQMRNSVLLQSNLASSETQMSGRWDLPVGYNYQLVLTVAGDKDPGQDQQETHSREWGTVWGNPSGANATASYSAQVAIESGNGTSPAVGGQKPVVFGYPSAKDTWVAHSAGNSASWAPAVGVPTDLWLKPWNWASSAPDPVLVASGINATAARANAGASPLPVGKSFVLVLTRAGEQTSVLATSQAFEITAKATDPANMVAAGALDLAAPAAAAALVAACVVAAA</sequence>
<keyword evidence="4" id="KW-1185">Reference proteome</keyword>
<feature type="region of interest" description="Disordered" evidence="1">
    <location>
        <begin position="129"/>
        <end position="148"/>
    </location>
</feature>
<reference evidence="3" key="1">
    <citation type="submission" date="2023-10" db="EMBL/GenBank/DDBJ databases">
        <authorList>
            <person name="Noh H."/>
        </authorList>
    </citation>
    <scope>NUCLEOTIDE SEQUENCE</scope>
    <source>
        <strain evidence="3">DUCC4014</strain>
    </source>
</reference>
<accession>A0AAF0YJH2</accession>
<feature type="chain" id="PRO_5042219225" evidence="2">
    <location>
        <begin position="17"/>
        <end position="313"/>
    </location>
</feature>
<dbReference type="Proteomes" id="UP000827549">
    <property type="component" value="Chromosome 7"/>
</dbReference>
<feature type="signal peptide" evidence="2">
    <location>
        <begin position="1"/>
        <end position="16"/>
    </location>
</feature>
<organism evidence="3 4">
    <name type="scientific">Vanrija pseudolonga</name>
    <dbReference type="NCBI Taxonomy" id="143232"/>
    <lineage>
        <taxon>Eukaryota</taxon>
        <taxon>Fungi</taxon>
        <taxon>Dikarya</taxon>
        <taxon>Basidiomycota</taxon>
        <taxon>Agaricomycotina</taxon>
        <taxon>Tremellomycetes</taxon>
        <taxon>Trichosporonales</taxon>
        <taxon>Trichosporonaceae</taxon>
        <taxon>Vanrija</taxon>
    </lineage>
</organism>
<gene>
    <name evidence="3" type="ORF">LOC62_07G009148</name>
</gene>